<feature type="domain" description="ABC3 transporter permease C-terminal" evidence="9">
    <location>
        <begin position="232"/>
        <end position="339"/>
    </location>
</feature>
<dbReference type="Proteomes" id="UP000262969">
    <property type="component" value="Unassembled WGS sequence"/>
</dbReference>
<name>A0A3D2XBV6_9FIRM</name>
<dbReference type="PANTHER" id="PTHR30287">
    <property type="entry name" value="MEMBRANE COMPONENT OF PREDICTED ABC SUPERFAMILY METABOLITE UPTAKE TRANSPORTER"/>
    <property type="match status" value="1"/>
</dbReference>
<feature type="transmembrane region" description="Helical" evidence="8">
    <location>
        <begin position="398"/>
        <end position="418"/>
    </location>
</feature>
<reference evidence="10 11" key="1">
    <citation type="journal article" date="2018" name="Nat. Biotechnol.">
        <title>A standardized bacterial taxonomy based on genome phylogeny substantially revises the tree of life.</title>
        <authorList>
            <person name="Parks D.H."/>
            <person name="Chuvochina M."/>
            <person name="Waite D.W."/>
            <person name="Rinke C."/>
            <person name="Skarshewski A."/>
            <person name="Chaumeil P.A."/>
            <person name="Hugenholtz P."/>
        </authorList>
    </citation>
    <scope>NUCLEOTIDE SEQUENCE [LARGE SCALE GENOMIC DNA]</scope>
    <source>
        <strain evidence="10">UBA11728</strain>
    </source>
</reference>
<comment type="caution">
    <text evidence="10">The sequence shown here is derived from an EMBL/GenBank/DDBJ whole genome shotgun (WGS) entry which is preliminary data.</text>
</comment>
<keyword evidence="4 8" id="KW-1133">Transmembrane helix</keyword>
<comment type="subcellular location">
    <subcellularLocation>
        <location evidence="1">Cell membrane</location>
        <topology evidence="1">Multi-pass membrane protein</topology>
    </subcellularLocation>
</comment>
<organism evidence="10 11">
    <name type="scientific">Lachnoclostridium phytofermentans</name>
    <dbReference type="NCBI Taxonomy" id="66219"/>
    <lineage>
        <taxon>Bacteria</taxon>
        <taxon>Bacillati</taxon>
        <taxon>Bacillota</taxon>
        <taxon>Clostridia</taxon>
        <taxon>Lachnospirales</taxon>
        <taxon>Lachnospiraceae</taxon>
    </lineage>
</organism>
<evidence type="ECO:0000256" key="6">
    <source>
        <dbReference type="SAM" id="Coils"/>
    </source>
</evidence>
<feature type="transmembrane region" description="Helical" evidence="8">
    <location>
        <begin position="323"/>
        <end position="343"/>
    </location>
</feature>
<evidence type="ECO:0000313" key="11">
    <source>
        <dbReference type="Proteomes" id="UP000262969"/>
    </source>
</evidence>
<evidence type="ECO:0000256" key="8">
    <source>
        <dbReference type="SAM" id="Phobius"/>
    </source>
</evidence>
<sequence>TLIIEDKAEGTEDGTGVGGDKKEDAKEDNLDLKDEKPTFIHTSYKITGIVTDVMDVNSNDGAVSFRSTATTDYTFFVLQEAVNSNIYTEVYLTLADSSKLLCYSKDYENYVTQVLNTIESQLKGKREQARYDELTSEAYRKLSDSEQEMKEAFAKTEQEISYAEAEFGAEAVSESKKEFEAKRAQAEVKLGEARKEIEEIEMPQWYVQDRTSLSGYGNIKNDAASIETIGTIFPILFFVVAILISLTTITRMVEEDRGLIGTYKALGFKNREIRRKYLLYSFIACLFGGILGDLCGYIVLPQIIFIIFKTMYLLPEYLLKFDLIYGIGGVLLFIIGIVGATTLSCHAELKQMPAVLMRPRSPLAGSRVALEYVTPIWRRLSFLNKVTARNLFRYKKRMIMTVSGIMGCTALVLCGFAIKDSVTELMPKQYENTYLYDLMVIASSKDNEKLLSYIREDENVSEFINVQIDSVKIKNRDGNEEKVQLIVVPDGKTLESFIQLENIEDKAVKLDESGIIVTQNAGIVLDFKKGDMVSLQNLKLVQAKVEVSELVKNYLGNNVYMTQKVYENLFGIYEPNGVLANLTDTNKNHSDYAEELAGKDGVISAISTENLKEEFASAFSLINMVVYILIIMAAGLAFAVLFTLSTTNISERERELATIKVLGFYDKEVHLYVNKETFILTGIGILLGLPLGYIIGNCLTYALKMPSIYFAVSIHPISYVISAVMSYIFALLVNLITDRSLDVIDPIEALKSIE</sequence>
<feature type="transmembrane region" description="Helical" evidence="8">
    <location>
        <begin position="277"/>
        <end position="308"/>
    </location>
</feature>
<feature type="non-terminal residue" evidence="10">
    <location>
        <position position="1"/>
    </location>
</feature>
<feature type="region of interest" description="Disordered" evidence="7">
    <location>
        <begin position="1"/>
        <end position="30"/>
    </location>
</feature>
<feature type="transmembrane region" description="Helical" evidence="8">
    <location>
        <begin position="229"/>
        <end position="249"/>
    </location>
</feature>
<evidence type="ECO:0000256" key="3">
    <source>
        <dbReference type="ARBA" id="ARBA00022692"/>
    </source>
</evidence>
<evidence type="ECO:0000259" key="9">
    <source>
        <dbReference type="Pfam" id="PF02687"/>
    </source>
</evidence>
<gene>
    <name evidence="10" type="ORF">DHW61_18900</name>
</gene>
<feature type="domain" description="ABC3 transporter permease C-terminal" evidence="9">
    <location>
        <begin position="628"/>
        <end position="733"/>
    </location>
</feature>
<dbReference type="Pfam" id="PF02687">
    <property type="entry name" value="FtsX"/>
    <property type="match status" value="2"/>
</dbReference>
<accession>A0A3D2XBV6</accession>
<keyword evidence="3 8" id="KW-0812">Transmembrane</keyword>
<evidence type="ECO:0000256" key="5">
    <source>
        <dbReference type="ARBA" id="ARBA00023136"/>
    </source>
</evidence>
<keyword evidence="2" id="KW-1003">Cell membrane</keyword>
<dbReference type="InterPro" id="IPR038766">
    <property type="entry name" value="Membrane_comp_ABC_pdt"/>
</dbReference>
<evidence type="ECO:0000256" key="4">
    <source>
        <dbReference type="ARBA" id="ARBA00022989"/>
    </source>
</evidence>
<feature type="compositionally biased region" description="Basic and acidic residues" evidence="7">
    <location>
        <begin position="19"/>
        <end position="30"/>
    </location>
</feature>
<feature type="compositionally biased region" description="Basic and acidic residues" evidence="7">
    <location>
        <begin position="1"/>
        <end position="10"/>
    </location>
</feature>
<dbReference type="AlphaFoldDB" id="A0A3D2XBV6"/>
<feature type="coiled-coil region" evidence="6">
    <location>
        <begin position="139"/>
        <end position="196"/>
    </location>
</feature>
<evidence type="ECO:0000256" key="2">
    <source>
        <dbReference type="ARBA" id="ARBA00022475"/>
    </source>
</evidence>
<dbReference type="InterPro" id="IPR003838">
    <property type="entry name" value="ABC3_permease_C"/>
</dbReference>
<dbReference type="PANTHER" id="PTHR30287:SF1">
    <property type="entry name" value="INNER MEMBRANE PROTEIN"/>
    <property type="match status" value="1"/>
</dbReference>
<proteinExistence type="predicted"/>
<dbReference type="EMBL" id="DPVV01000619">
    <property type="protein sequence ID" value="HCL04446.1"/>
    <property type="molecule type" value="Genomic_DNA"/>
</dbReference>
<evidence type="ECO:0000313" key="10">
    <source>
        <dbReference type="EMBL" id="HCL04446.1"/>
    </source>
</evidence>
<feature type="transmembrane region" description="Helical" evidence="8">
    <location>
        <begin position="624"/>
        <end position="644"/>
    </location>
</feature>
<evidence type="ECO:0000256" key="1">
    <source>
        <dbReference type="ARBA" id="ARBA00004651"/>
    </source>
</evidence>
<keyword evidence="5 8" id="KW-0472">Membrane</keyword>
<evidence type="ECO:0000256" key="7">
    <source>
        <dbReference type="SAM" id="MobiDB-lite"/>
    </source>
</evidence>
<dbReference type="GO" id="GO:0005886">
    <property type="term" value="C:plasma membrane"/>
    <property type="evidence" value="ECO:0007669"/>
    <property type="project" value="UniProtKB-SubCell"/>
</dbReference>
<keyword evidence="6" id="KW-0175">Coiled coil</keyword>
<protein>
    <recommendedName>
        <fullName evidence="9">ABC3 transporter permease C-terminal domain-containing protein</fullName>
    </recommendedName>
</protein>
<feature type="transmembrane region" description="Helical" evidence="8">
    <location>
        <begin position="677"/>
        <end position="696"/>
    </location>
</feature>
<feature type="transmembrane region" description="Helical" evidence="8">
    <location>
        <begin position="708"/>
        <end position="733"/>
    </location>
</feature>